<accession>A0A5B7GFV6</accession>
<keyword evidence="4" id="KW-1185">Reference proteome</keyword>
<evidence type="ECO:0000256" key="1">
    <source>
        <dbReference type="ARBA" id="ARBA00023157"/>
    </source>
</evidence>
<dbReference type="InterPro" id="IPR001507">
    <property type="entry name" value="ZP_dom"/>
</dbReference>
<sequence length="139" mass="15967">MDGILRIGEQLTVMVYLKDENRKLDVAVRDCWAYGEPNFDDPDTPNLQLTRDDGCPMRKKLMHFWARTYDTFDTGATLITYTNMSAFKFPDRMQVFLTCNVQVGQASLFQSSNAKTRLLKIPVALEGYRMESVIYSSMS</sequence>
<dbReference type="Pfam" id="PF00100">
    <property type="entry name" value="Zona_pellucida"/>
    <property type="match status" value="1"/>
</dbReference>
<evidence type="ECO:0000313" key="3">
    <source>
        <dbReference type="EMBL" id="MPC58931.1"/>
    </source>
</evidence>
<dbReference type="OrthoDB" id="6374758at2759"/>
<reference evidence="3 4" key="1">
    <citation type="submission" date="2019-05" db="EMBL/GenBank/DDBJ databases">
        <title>Another draft genome of Portunus trituberculatus and its Hox gene families provides insights of decapod evolution.</title>
        <authorList>
            <person name="Jeong J.-H."/>
            <person name="Song I."/>
            <person name="Kim S."/>
            <person name="Choi T."/>
            <person name="Kim D."/>
            <person name="Ryu S."/>
            <person name="Kim W."/>
        </authorList>
    </citation>
    <scope>NUCLEOTIDE SEQUENCE [LARGE SCALE GENOMIC DNA]</scope>
    <source>
        <tissue evidence="3">Muscle</tissue>
    </source>
</reference>
<gene>
    <name evidence="3" type="ORF">E2C01_052944</name>
</gene>
<dbReference type="Proteomes" id="UP000324222">
    <property type="component" value="Unassembled WGS sequence"/>
</dbReference>
<dbReference type="AlphaFoldDB" id="A0A5B7GFV6"/>
<dbReference type="PANTHER" id="PTHR46560">
    <property type="entry name" value="CYPHER, ISOFORM B"/>
    <property type="match status" value="1"/>
</dbReference>
<comment type="caution">
    <text evidence="3">The sequence shown here is derived from an EMBL/GenBank/DDBJ whole genome shotgun (WGS) entry which is preliminary data.</text>
</comment>
<dbReference type="Gene3D" id="2.60.40.4100">
    <property type="entry name" value="Zona pellucida, ZP-C domain"/>
    <property type="match status" value="1"/>
</dbReference>
<dbReference type="PANTHER" id="PTHR46560:SF5">
    <property type="entry name" value="CYPHER, ISOFORM B"/>
    <property type="match status" value="1"/>
</dbReference>
<dbReference type="EMBL" id="VSRR010016115">
    <property type="protein sequence ID" value="MPC58931.1"/>
    <property type="molecule type" value="Genomic_DNA"/>
</dbReference>
<name>A0A5B7GFV6_PORTR</name>
<dbReference type="PROSITE" id="PS51034">
    <property type="entry name" value="ZP_2"/>
    <property type="match status" value="1"/>
</dbReference>
<dbReference type="InterPro" id="IPR055355">
    <property type="entry name" value="ZP-C"/>
</dbReference>
<dbReference type="InterPro" id="IPR042235">
    <property type="entry name" value="ZP-C_dom"/>
</dbReference>
<proteinExistence type="predicted"/>
<keyword evidence="1" id="KW-1015">Disulfide bond</keyword>
<evidence type="ECO:0000259" key="2">
    <source>
        <dbReference type="PROSITE" id="PS51034"/>
    </source>
</evidence>
<evidence type="ECO:0000313" key="4">
    <source>
        <dbReference type="Proteomes" id="UP000324222"/>
    </source>
</evidence>
<protein>
    <recommendedName>
        <fullName evidence="2">ZP domain-containing protein</fullName>
    </recommendedName>
</protein>
<organism evidence="3 4">
    <name type="scientific">Portunus trituberculatus</name>
    <name type="common">Swimming crab</name>
    <name type="synonym">Neptunus trituberculatus</name>
    <dbReference type="NCBI Taxonomy" id="210409"/>
    <lineage>
        <taxon>Eukaryota</taxon>
        <taxon>Metazoa</taxon>
        <taxon>Ecdysozoa</taxon>
        <taxon>Arthropoda</taxon>
        <taxon>Crustacea</taxon>
        <taxon>Multicrustacea</taxon>
        <taxon>Malacostraca</taxon>
        <taxon>Eumalacostraca</taxon>
        <taxon>Eucarida</taxon>
        <taxon>Decapoda</taxon>
        <taxon>Pleocyemata</taxon>
        <taxon>Brachyura</taxon>
        <taxon>Eubrachyura</taxon>
        <taxon>Portunoidea</taxon>
        <taxon>Portunidae</taxon>
        <taxon>Portuninae</taxon>
        <taxon>Portunus</taxon>
    </lineage>
</organism>
<feature type="domain" description="ZP" evidence="2">
    <location>
        <begin position="1"/>
        <end position="120"/>
    </location>
</feature>